<accession>A0AAV4N296</accession>
<comment type="caution">
    <text evidence="1">The sequence shown here is derived from an EMBL/GenBank/DDBJ whole genome shotgun (WGS) entry which is preliminary data.</text>
</comment>
<organism evidence="1 2">
    <name type="scientific">Caerostris darwini</name>
    <dbReference type="NCBI Taxonomy" id="1538125"/>
    <lineage>
        <taxon>Eukaryota</taxon>
        <taxon>Metazoa</taxon>
        <taxon>Ecdysozoa</taxon>
        <taxon>Arthropoda</taxon>
        <taxon>Chelicerata</taxon>
        <taxon>Arachnida</taxon>
        <taxon>Araneae</taxon>
        <taxon>Araneomorphae</taxon>
        <taxon>Entelegynae</taxon>
        <taxon>Araneoidea</taxon>
        <taxon>Araneidae</taxon>
        <taxon>Caerostris</taxon>
    </lineage>
</organism>
<keyword evidence="2" id="KW-1185">Reference proteome</keyword>
<protein>
    <submittedName>
        <fullName evidence="1">Uncharacterized protein</fullName>
    </submittedName>
</protein>
<evidence type="ECO:0000313" key="2">
    <source>
        <dbReference type="Proteomes" id="UP001054837"/>
    </source>
</evidence>
<dbReference type="Proteomes" id="UP001054837">
    <property type="component" value="Unassembled WGS sequence"/>
</dbReference>
<sequence length="269" mass="31261">MTTKSYATCRYGVVHGDTLLHEDMESISRYAVLHAYMATCRYREYMQICSSKRSYGQMQICSSKRRYGHMQMWRVYANLNVSYSECGQICLHALFGNPSVWHTWKWRRCLGMLLFRAIYKTAVARMYPGPTPPKLGHVCFRSTDSDMVLQYQTLSQGSDPEEQPLGSRVPFSIFSIFLQLLCYTMVSNTSAARHCQDGLWGISTAFYLFSWCKNLPSKWVVHKEMGRFPFPEYFIPFGLNLTRIPGGFFLPFSEFCFPLFTPVREEMKV</sequence>
<proteinExistence type="predicted"/>
<dbReference type="AlphaFoldDB" id="A0AAV4N296"/>
<dbReference type="EMBL" id="BPLQ01001140">
    <property type="protein sequence ID" value="GIX78952.1"/>
    <property type="molecule type" value="Genomic_DNA"/>
</dbReference>
<name>A0AAV4N296_9ARAC</name>
<gene>
    <name evidence="1" type="ORF">CDAR_286111</name>
</gene>
<reference evidence="1 2" key="1">
    <citation type="submission" date="2021-06" db="EMBL/GenBank/DDBJ databases">
        <title>Caerostris darwini draft genome.</title>
        <authorList>
            <person name="Kono N."/>
            <person name="Arakawa K."/>
        </authorList>
    </citation>
    <scope>NUCLEOTIDE SEQUENCE [LARGE SCALE GENOMIC DNA]</scope>
</reference>
<evidence type="ECO:0000313" key="1">
    <source>
        <dbReference type="EMBL" id="GIX78952.1"/>
    </source>
</evidence>